<evidence type="ECO:0000313" key="9">
    <source>
        <dbReference type="EMBL" id="KAK7074176.1"/>
    </source>
</evidence>
<keyword evidence="5" id="KW-0539">Nucleus</keyword>
<evidence type="ECO:0000259" key="8">
    <source>
        <dbReference type="SMART" id="SM00717"/>
    </source>
</evidence>
<dbReference type="SMART" id="SM00717">
    <property type="entry name" value="SANT"/>
    <property type="match status" value="1"/>
</dbReference>
<keyword evidence="6" id="KW-0175">Coiled coil</keyword>
<keyword evidence="4" id="KW-0804">Transcription</keyword>
<dbReference type="Pfam" id="PF16282">
    <property type="entry name" value="SANT_DAMP1_like"/>
    <property type="match status" value="1"/>
</dbReference>
<dbReference type="GO" id="GO:0000122">
    <property type="term" value="P:negative regulation of transcription by RNA polymerase II"/>
    <property type="evidence" value="ECO:0007669"/>
    <property type="project" value="TreeGrafter"/>
</dbReference>
<sequence length="325" mass="37678">KVDILTYTDAEYSEHLLCDGWTRTETDTLFDLCSRFDLRWPVILDRWPHTSRSMEDLKERYYNVTNTLKKIGNISGPEGKIINYDADHERRRKQQLIKLWERTPKQIEEEQQLINELRKIEARKKEREKKTQDLQKLISADADARKATKTTKKKLPQTKITKTDTLPPSMESCTGIKFPDVKTTGVSLRSQRMKLPVSVGQKKIKAVEQLLTELNLELNPMAVEEVCQLFNDLRSDLVLMYDLRTILLNYVFELQTLKHQCENVMPEKVLEIPESLTINTGEESPNRPRAISEMIDAVATPSTPNRKRKAALEQSNVLKKIKART</sequence>
<feature type="non-terminal residue" evidence="9">
    <location>
        <position position="1"/>
    </location>
</feature>
<keyword evidence="2" id="KW-0156">Chromatin regulator</keyword>
<comment type="subcellular location">
    <subcellularLocation>
        <location evidence="1">Nucleus</location>
    </subcellularLocation>
</comment>
<dbReference type="SUPFAM" id="SSF46689">
    <property type="entry name" value="Homeodomain-like"/>
    <property type="match status" value="1"/>
</dbReference>
<dbReference type="InterPro" id="IPR027109">
    <property type="entry name" value="Swc4/Dmap1"/>
</dbReference>
<evidence type="ECO:0000313" key="10">
    <source>
        <dbReference type="Proteomes" id="UP001381693"/>
    </source>
</evidence>
<proteinExistence type="predicted"/>
<evidence type="ECO:0000256" key="1">
    <source>
        <dbReference type="ARBA" id="ARBA00004123"/>
    </source>
</evidence>
<dbReference type="PANTHER" id="PTHR12855">
    <property type="entry name" value="DNA METHYLTRANSFERASE 1-ASSOCIATED PROTEIN 1 FAMILY MEMBER"/>
    <property type="match status" value="1"/>
</dbReference>
<keyword evidence="9" id="KW-0489">Methyltransferase</keyword>
<feature type="coiled-coil region" evidence="6">
    <location>
        <begin position="107"/>
        <end position="137"/>
    </location>
</feature>
<keyword evidence="10" id="KW-1185">Reference proteome</keyword>
<dbReference type="Proteomes" id="UP001381693">
    <property type="component" value="Unassembled WGS sequence"/>
</dbReference>
<dbReference type="Pfam" id="PF05499">
    <property type="entry name" value="DMAP1"/>
    <property type="match status" value="1"/>
</dbReference>
<dbReference type="GO" id="GO:0000812">
    <property type="term" value="C:Swr1 complex"/>
    <property type="evidence" value="ECO:0007669"/>
    <property type="project" value="TreeGrafter"/>
</dbReference>
<organism evidence="9 10">
    <name type="scientific">Halocaridina rubra</name>
    <name type="common">Hawaiian red shrimp</name>
    <dbReference type="NCBI Taxonomy" id="373956"/>
    <lineage>
        <taxon>Eukaryota</taxon>
        <taxon>Metazoa</taxon>
        <taxon>Ecdysozoa</taxon>
        <taxon>Arthropoda</taxon>
        <taxon>Crustacea</taxon>
        <taxon>Multicrustacea</taxon>
        <taxon>Malacostraca</taxon>
        <taxon>Eumalacostraca</taxon>
        <taxon>Eucarida</taxon>
        <taxon>Decapoda</taxon>
        <taxon>Pleocyemata</taxon>
        <taxon>Caridea</taxon>
        <taxon>Atyoidea</taxon>
        <taxon>Atyidae</taxon>
        <taxon>Halocaridina</taxon>
    </lineage>
</organism>
<comment type="caution">
    <text evidence="9">The sequence shown here is derived from an EMBL/GenBank/DDBJ whole genome shotgun (WGS) entry which is preliminary data.</text>
</comment>
<evidence type="ECO:0000256" key="5">
    <source>
        <dbReference type="ARBA" id="ARBA00023242"/>
    </source>
</evidence>
<evidence type="ECO:0000256" key="4">
    <source>
        <dbReference type="ARBA" id="ARBA00023163"/>
    </source>
</evidence>
<accession>A0AAN8WXG5</accession>
<dbReference type="GO" id="GO:0032259">
    <property type="term" value="P:methylation"/>
    <property type="evidence" value="ECO:0007669"/>
    <property type="project" value="UniProtKB-KW"/>
</dbReference>
<dbReference type="InterPro" id="IPR009057">
    <property type="entry name" value="Homeodomain-like_sf"/>
</dbReference>
<dbReference type="GO" id="GO:0008168">
    <property type="term" value="F:methyltransferase activity"/>
    <property type="evidence" value="ECO:0007669"/>
    <property type="project" value="UniProtKB-KW"/>
</dbReference>
<dbReference type="Gene3D" id="1.10.10.60">
    <property type="entry name" value="Homeodomain-like"/>
    <property type="match status" value="1"/>
</dbReference>
<dbReference type="GO" id="GO:0003714">
    <property type="term" value="F:transcription corepressor activity"/>
    <property type="evidence" value="ECO:0007669"/>
    <property type="project" value="TreeGrafter"/>
</dbReference>
<dbReference type="InterPro" id="IPR001005">
    <property type="entry name" value="SANT/Myb"/>
</dbReference>
<reference evidence="9 10" key="1">
    <citation type="submission" date="2023-11" db="EMBL/GenBank/DDBJ databases">
        <title>Halocaridina rubra genome assembly.</title>
        <authorList>
            <person name="Smith C."/>
        </authorList>
    </citation>
    <scope>NUCLEOTIDE SEQUENCE [LARGE SCALE GENOMIC DNA]</scope>
    <source>
        <strain evidence="9">EP-1</strain>
        <tissue evidence="9">Whole</tissue>
    </source>
</reference>
<dbReference type="InterPro" id="IPR008468">
    <property type="entry name" value="DMAP1"/>
</dbReference>
<evidence type="ECO:0000256" key="3">
    <source>
        <dbReference type="ARBA" id="ARBA00023015"/>
    </source>
</evidence>
<dbReference type="GO" id="GO:0035267">
    <property type="term" value="C:NuA4 histone acetyltransferase complex"/>
    <property type="evidence" value="ECO:0007669"/>
    <property type="project" value="InterPro"/>
</dbReference>
<keyword evidence="3" id="KW-0805">Transcription regulation</keyword>
<evidence type="ECO:0000256" key="2">
    <source>
        <dbReference type="ARBA" id="ARBA00022853"/>
    </source>
</evidence>
<evidence type="ECO:0000256" key="6">
    <source>
        <dbReference type="SAM" id="Coils"/>
    </source>
</evidence>
<evidence type="ECO:0000256" key="7">
    <source>
        <dbReference type="SAM" id="MobiDB-lite"/>
    </source>
</evidence>
<keyword evidence="9" id="KW-0808">Transferase</keyword>
<gene>
    <name evidence="9" type="primary">DMAP1_2</name>
    <name evidence="9" type="ORF">SK128_020383</name>
</gene>
<dbReference type="GO" id="GO:0006281">
    <property type="term" value="P:DNA repair"/>
    <property type="evidence" value="ECO:0007669"/>
    <property type="project" value="InterPro"/>
</dbReference>
<dbReference type="GO" id="GO:0006338">
    <property type="term" value="P:chromatin remodeling"/>
    <property type="evidence" value="ECO:0007669"/>
    <property type="project" value="InterPro"/>
</dbReference>
<feature type="region of interest" description="Disordered" evidence="7">
    <location>
        <begin position="148"/>
        <end position="168"/>
    </location>
</feature>
<dbReference type="PANTHER" id="PTHR12855:SF10">
    <property type="entry name" value="DNA METHYLTRANSFERASE 1-ASSOCIATED PROTEIN 1"/>
    <property type="match status" value="1"/>
</dbReference>
<feature type="domain" description="Myb-like" evidence="8">
    <location>
        <begin position="17"/>
        <end position="67"/>
    </location>
</feature>
<name>A0AAN8WXG5_HALRR</name>
<dbReference type="InterPro" id="IPR032563">
    <property type="entry name" value="DAMP1_SANT-like"/>
</dbReference>
<dbReference type="EMBL" id="JAXCGZ010011750">
    <property type="protein sequence ID" value="KAK7074176.1"/>
    <property type="molecule type" value="Genomic_DNA"/>
</dbReference>
<protein>
    <submittedName>
        <fullName evidence="9">DNA methyltransferase 1-associated protein 1</fullName>
    </submittedName>
</protein>
<dbReference type="AlphaFoldDB" id="A0AAN8WXG5"/>